<dbReference type="Pfam" id="PF18759">
    <property type="entry name" value="Plavaka"/>
    <property type="match status" value="2"/>
</dbReference>
<dbReference type="Proteomes" id="UP001163846">
    <property type="component" value="Unassembled WGS sequence"/>
</dbReference>
<comment type="caution">
    <text evidence="3">The sequence shown here is derived from an EMBL/GenBank/DDBJ whole genome shotgun (WGS) entry which is preliminary data.</text>
</comment>
<accession>A0AA38NYY6</accession>
<dbReference type="InterPro" id="IPR041078">
    <property type="entry name" value="Plavaka"/>
</dbReference>
<feature type="region of interest" description="Disordered" evidence="1">
    <location>
        <begin position="677"/>
        <end position="696"/>
    </location>
</feature>
<reference evidence="3" key="1">
    <citation type="submission" date="2022-08" db="EMBL/GenBank/DDBJ databases">
        <authorList>
            <consortium name="DOE Joint Genome Institute"/>
            <person name="Min B."/>
            <person name="Riley R."/>
            <person name="Sierra-Patev S."/>
            <person name="Naranjo-Ortiz M."/>
            <person name="Looney B."/>
            <person name="Konkel Z."/>
            <person name="Slot J.C."/>
            <person name="Sakamoto Y."/>
            <person name="Steenwyk J.L."/>
            <person name="Rokas A."/>
            <person name="Carro J."/>
            <person name="Camarero S."/>
            <person name="Ferreira P."/>
            <person name="Molpeceres G."/>
            <person name="Ruiz-Duenas F.J."/>
            <person name="Serrano A."/>
            <person name="Henrissat B."/>
            <person name="Drula E."/>
            <person name="Hughes K.W."/>
            <person name="Mata J.L."/>
            <person name="Ishikawa N.K."/>
            <person name="Vargas-Isla R."/>
            <person name="Ushijima S."/>
            <person name="Smith C.A."/>
            <person name="Ahrendt S."/>
            <person name="Andreopoulos W."/>
            <person name="He G."/>
            <person name="Labutti K."/>
            <person name="Lipzen A."/>
            <person name="Ng V."/>
            <person name="Sandor L."/>
            <person name="Barry K."/>
            <person name="Martinez A.T."/>
            <person name="Xiao Y."/>
            <person name="Gibbons J.G."/>
            <person name="Terashima K."/>
            <person name="Hibbett D.S."/>
            <person name="Grigoriev I.V."/>
        </authorList>
    </citation>
    <scope>NUCLEOTIDE SEQUENCE</scope>
    <source>
        <strain evidence="3">TFB9207</strain>
    </source>
</reference>
<feature type="compositionally biased region" description="Polar residues" evidence="1">
    <location>
        <begin position="100"/>
        <end position="110"/>
    </location>
</feature>
<evidence type="ECO:0000313" key="3">
    <source>
        <dbReference type="EMBL" id="KAJ3833228.1"/>
    </source>
</evidence>
<evidence type="ECO:0000259" key="2">
    <source>
        <dbReference type="Pfam" id="PF20722"/>
    </source>
</evidence>
<organism evidence="3 4">
    <name type="scientific">Lentinula raphanica</name>
    <dbReference type="NCBI Taxonomy" id="153919"/>
    <lineage>
        <taxon>Eukaryota</taxon>
        <taxon>Fungi</taxon>
        <taxon>Dikarya</taxon>
        <taxon>Basidiomycota</taxon>
        <taxon>Agaricomycotina</taxon>
        <taxon>Agaricomycetes</taxon>
        <taxon>Agaricomycetidae</taxon>
        <taxon>Agaricales</taxon>
        <taxon>Marasmiineae</taxon>
        <taxon>Omphalotaceae</taxon>
        <taxon>Lentinula</taxon>
    </lineage>
</organism>
<evidence type="ECO:0000256" key="1">
    <source>
        <dbReference type="SAM" id="MobiDB-lite"/>
    </source>
</evidence>
<feature type="domain" description="DUF6830" evidence="2">
    <location>
        <begin position="724"/>
        <end position="878"/>
    </location>
</feature>
<sequence>MPFANDHKRIWACRYCGRRCRTEKGLNSHVTQVQCWKAGLPLMTPQSMLATCTTSLQTLLSIPTAPEPDSTHTTRSRHIEIQAQAELQNNNIQRDDEEGLNNNRTGPNPHSGSSSNMNTNSSSYPQEQRLCIESFPGAAAVYYPGKTAMDEFNGDRFATERETNLYYPFANRNEWQSANWLLTSSLSMGEINTFLKLEATKNHHFSFRTAQELKARMDLLPTVARWKSKRLIMDPSYPTKKPVHLFYRDAIEVLQDILKSPLVQDFLSFTPLQIFETAAKLSRVYDSWLSSERAWRLQSELPQGHTLIGTILSSDKTTISVMTGNRCAHPLLISIANIDCEYLSKASHHLFQLLALLPIPTFTHRSREIRGVLDNRMFHRCLDIVLQPLKLAAAVGVMMADPVAKIDALATKSDPQDIERYWPLAQKSRTNGVVDPCWRDWASSDPSEFLLPEILHHWHKFFFDHDLKWCINVVGAEEIDFRYSLVQKRQGFRIFAEGISRLKQVTGRDQREIQRYVVTVVAGATSNRFLLAVRALCDFRYAGQAPRFNDATAMRVQRALSEFHEVKDEVLKLGGRLNSKGEPLENWEIPKLEFMQSVFPSIKSSGPIIQWDANKTERAHITTVKVPARSGNGREYETQICRQLDLQSRMRHFDLMTSMKDANVDFRIINDSEDIDGSVEPDLASMPSEPTTSSTTIMTTSDLIDHVLPVSTKIWGSTRSTKNLFTAAASLRNDPNAPQPLRTFLGNRGHTAFHLIREPDLKTYTVHDAQALFQLPDFSVALLDYLNRARSGTSAFAIAGRRIADEVSTEFPFSIKIWSKLHIQGKQYHDIHLPNDTHTVFATPPDADWRFGRNDCALINIDDQNVWPQSSLEGHCVVMVKMIFAPAYSKNKSHHPRTDEFLAYCERFDVVNQPAPPPQYADIPCYQAWKPYYPDYFSGCYVLRKALRANGKPFGDIIPISQFRAQVDVTPRLRGAADSRLTRSNVMAYASDYLLNKYWEKELWYALEKSDLCARC</sequence>
<gene>
    <name evidence="3" type="ORF">F5878DRAFT_654393</name>
</gene>
<evidence type="ECO:0000313" key="4">
    <source>
        <dbReference type="Proteomes" id="UP001163846"/>
    </source>
</evidence>
<feature type="compositionally biased region" description="Low complexity" evidence="1">
    <location>
        <begin position="685"/>
        <end position="696"/>
    </location>
</feature>
<dbReference type="InterPro" id="IPR049233">
    <property type="entry name" value="DUF6830"/>
</dbReference>
<keyword evidence="4" id="KW-1185">Reference proteome</keyword>
<protein>
    <recommendedName>
        <fullName evidence="2">DUF6830 domain-containing protein</fullName>
    </recommendedName>
</protein>
<name>A0AA38NYY6_9AGAR</name>
<proteinExistence type="predicted"/>
<feature type="compositionally biased region" description="Low complexity" evidence="1">
    <location>
        <begin position="111"/>
        <end position="123"/>
    </location>
</feature>
<dbReference type="AlphaFoldDB" id="A0AA38NYY6"/>
<dbReference type="Pfam" id="PF20722">
    <property type="entry name" value="DUF6830"/>
    <property type="match status" value="1"/>
</dbReference>
<feature type="region of interest" description="Disordered" evidence="1">
    <location>
        <begin position="84"/>
        <end position="125"/>
    </location>
</feature>
<dbReference type="EMBL" id="MU806743">
    <property type="protein sequence ID" value="KAJ3833228.1"/>
    <property type="molecule type" value="Genomic_DNA"/>
</dbReference>